<feature type="domain" description="C2" evidence="3">
    <location>
        <begin position="137"/>
        <end position="265"/>
    </location>
</feature>
<dbReference type="EMBL" id="JAFNEN010000041">
    <property type="protein sequence ID" value="KAG8198253.1"/>
    <property type="molecule type" value="Genomic_DNA"/>
</dbReference>
<proteinExistence type="inferred from homology"/>
<dbReference type="InterPro" id="IPR014772">
    <property type="entry name" value="Munc13_dom-2"/>
</dbReference>
<gene>
    <name evidence="5" type="ORF">JTE90_021510</name>
</gene>
<evidence type="ECO:0000313" key="5">
    <source>
        <dbReference type="EMBL" id="KAG8198253.1"/>
    </source>
</evidence>
<dbReference type="SUPFAM" id="SSF49562">
    <property type="entry name" value="C2 domain (Calcium/lipid-binding domain, CaLB)"/>
    <property type="match status" value="1"/>
</dbReference>
<reference evidence="5 6" key="1">
    <citation type="journal article" date="2022" name="Nat. Ecol. Evol.">
        <title>A masculinizing supergene underlies an exaggerated male reproductive morph in a spider.</title>
        <authorList>
            <person name="Hendrickx F."/>
            <person name="De Corte Z."/>
            <person name="Sonet G."/>
            <person name="Van Belleghem S.M."/>
            <person name="Kostlbacher S."/>
            <person name="Vangestel C."/>
        </authorList>
    </citation>
    <scope>NUCLEOTIDE SEQUENCE [LARGE SCALE GENOMIC DNA]</scope>
    <source>
        <strain evidence="5">W744_W776</strain>
    </source>
</reference>
<dbReference type="PROSITE" id="PS51259">
    <property type="entry name" value="MHD2"/>
    <property type="match status" value="1"/>
</dbReference>
<protein>
    <recommendedName>
        <fullName evidence="7">BAI1-associated protein 3</fullName>
    </recommendedName>
</protein>
<dbReference type="PANTHER" id="PTHR45999">
    <property type="entry name" value="UNC-13-4A, ISOFORM B"/>
    <property type="match status" value="1"/>
</dbReference>
<sequence length="302" mass="35069">MFHLAWGPEKLEAEKSIAPLLGYLEKIFIQLKDHFLHTIYQKLVKAAWIKILEEYSSTTTKNIREKPCFYRNLFLSLSILTEFFLGEIAMLPLEQVQCQIYKNVEREVRIQQSDTLPLIEYYHSSRIDEQFNSREAPLGYLTVKASYNPKKATLFVEVMDARGLLPCDPNGLSDPFVIMQLVPKHLFPNSPIQKTSIHMKTLNPIFMETFEWSVSLEQFQNRGASISFVVMDYDYMRKNDFEGEGYYPLHRIKNAAEDATTPEPLELILTCPNLKSDILLTLAKRTWDKDAMKLVTAERKKS</sequence>
<organism evidence="5 6">
    <name type="scientific">Oedothorax gibbosus</name>
    <dbReference type="NCBI Taxonomy" id="931172"/>
    <lineage>
        <taxon>Eukaryota</taxon>
        <taxon>Metazoa</taxon>
        <taxon>Ecdysozoa</taxon>
        <taxon>Arthropoda</taxon>
        <taxon>Chelicerata</taxon>
        <taxon>Arachnida</taxon>
        <taxon>Araneae</taxon>
        <taxon>Araneomorphae</taxon>
        <taxon>Entelegynae</taxon>
        <taxon>Araneoidea</taxon>
        <taxon>Linyphiidae</taxon>
        <taxon>Erigoninae</taxon>
        <taxon>Oedothorax</taxon>
    </lineage>
</organism>
<dbReference type="InterPro" id="IPR035892">
    <property type="entry name" value="C2_domain_sf"/>
</dbReference>
<feature type="domain" description="MHD2" evidence="4">
    <location>
        <begin position="14"/>
        <end position="122"/>
    </location>
</feature>
<dbReference type="Gene3D" id="2.60.40.150">
    <property type="entry name" value="C2 domain"/>
    <property type="match status" value="1"/>
</dbReference>
<evidence type="ECO:0000259" key="4">
    <source>
        <dbReference type="PROSITE" id="PS51259"/>
    </source>
</evidence>
<comment type="caution">
    <text evidence="5">The sequence shown here is derived from an EMBL/GenBank/DDBJ whole genome shotgun (WGS) entry which is preliminary data.</text>
</comment>
<evidence type="ECO:0008006" key="7">
    <source>
        <dbReference type="Google" id="ProtNLM"/>
    </source>
</evidence>
<keyword evidence="2" id="KW-0268">Exocytosis</keyword>
<name>A0AAV6VPW9_9ARAC</name>
<evidence type="ECO:0000259" key="3">
    <source>
        <dbReference type="PROSITE" id="PS50004"/>
    </source>
</evidence>
<comment type="similarity">
    <text evidence="1">Belongs to the unc-13 family.</text>
</comment>
<dbReference type="InterPro" id="IPR052095">
    <property type="entry name" value="UNC-13_domain"/>
</dbReference>
<dbReference type="PANTHER" id="PTHR45999:SF4">
    <property type="entry name" value="UNC-13-4A, ISOFORM B"/>
    <property type="match status" value="1"/>
</dbReference>
<dbReference type="GO" id="GO:0099503">
    <property type="term" value="C:secretory vesicle"/>
    <property type="evidence" value="ECO:0007669"/>
    <property type="project" value="TreeGrafter"/>
</dbReference>
<dbReference type="SMART" id="SM00239">
    <property type="entry name" value="C2"/>
    <property type="match status" value="1"/>
</dbReference>
<accession>A0AAV6VPW9</accession>
<evidence type="ECO:0000313" key="6">
    <source>
        <dbReference type="Proteomes" id="UP000827092"/>
    </source>
</evidence>
<evidence type="ECO:0000256" key="1">
    <source>
        <dbReference type="ARBA" id="ARBA00005823"/>
    </source>
</evidence>
<dbReference type="GO" id="GO:0006887">
    <property type="term" value="P:exocytosis"/>
    <property type="evidence" value="ECO:0007669"/>
    <property type="project" value="UniProtKB-KW"/>
</dbReference>
<evidence type="ECO:0000256" key="2">
    <source>
        <dbReference type="ARBA" id="ARBA00022483"/>
    </source>
</evidence>
<dbReference type="InterPro" id="IPR000008">
    <property type="entry name" value="C2_dom"/>
</dbReference>
<dbReference type="PROSITE" id="PS50004">
    <property type="entry name" value="C2"/>
    <property type="match status" value="1"/>
</dbReference>
<dbReference type="AlphaFoldDB" id="A0AAV6VPW9"/>
<dbReference type="Pfam" id="PF00168">
    <property type="entry name" value="C2"/>
    <property type="match status" value="1"/>
</dbReference>
<dbReference type="Proteomes" id="UP000827092">
    <property type="component" value="Unassembled WGS sequence"/>
</dbReference>
<keyword evidence="6" id="KW-1185">Reference proteome</keyword>